<evidence type="ECO:0000313" key="2">
    <source>
        <dbReference type="Proteomes" id="UP000886501"/>
    </source>
</evidence>
<reference evidence="1" key="1">
    <citation type="submission" date="2019-10" db="EMBL/GenBank/DDBJ databases">
        <authorList>
            <consortium name="DOE Joint Genome Institute"/>
            <person name="Kuo A."/>
            <person name="Miyauchi S."/>
            <person name="Kiss E."/>
            <person name="Drula E."/>
            <person name="Kohler A."/>
            <person name="Sanchez-Garcia M."/>
            <person name="Andreopoulos B."/>
            <person name="Barry K.W."/>
            <person name="Bonito G."/>
            <person name="Buee M."/>
            <person name="Carver A."/>
            <person name="Chen C."/>
            <person name="Cichocki N."/>
            <person name="Clum A."/>
            <person name="Culley D."/>
            <person name="Crous P.W."/>
            <person name="Fauchery L."/>
            <person name="Girlanda M."/>
            <person name="Hayes R."/>
            <person name="Keri Z."/>
            <person name="Labutti K."/>
            <person name="Lipzen A."/>
            <person name="Lombard V."/>
            <person name="Magnuson J."/>
            <person name="Maillard F."/>
            <person name="Morin E."/>
            <person name="Murat C."/>
            <person name="Nolan M."/>
            <person name="Ohm R."/>
            <person name="Pangilinan J."/>
            <person name="Pereira M."/>
            <person name="Perotto S."/>
            <person name="Peter M."/>
            <person name="Riley R."/>
            <person name="Sitrit Y."/>
            <person name="Stielow B."/>
            <person name="Szollosi G."/>
            <person name="Zifcakova L."/>
            <person name="Stursova M."/>
            <person name="Spatafora J.W."/>
            <person name="Tedersoo L."/>
            <person name="Vaario L.-M."/>
            <person name="Yamada A."/>
            <person name="Yan M."/>
            <person name="Wang P."/>
            <person name="Xu J."/>
            <person name="Bruns T."/>
            <person name="Baldrian P."/>
            <person name="Vilgalys R."/>
            <person name="Henrissat B."/>
            <person name="Grigoriev I.V."/>
            <person name="Hibbett D."/>
            <person name="Nagy L.G."/>
            <person name="Martin F.M."/>
        </authorList>
    </citation>
    <scope>NUCLEOTIDE SEQUENCE</scope>
    <source>
        <strain evidence="1">P2</strain>
    </source>
</reference>
<proteinExistence type="predicted"/>
<keyword evidence="2" id="KW-1185">Reference proteome</keyword>
<dbReference type="EMBL" id="MU117972">
    <property type="protein sequence ID" value="KAF9651888.1"/>
    <property type="molecule type" value="Genomic_DNA"/>
</dbReference>
<comment type="caution">
    <text evidence="1">The sequence shown here is derived from an EMBL/GenBank/DDBJ whole genome shotgun (WGS) entry which is preliminary data.</text>
</comment>
<sequence length="1190" mass="135457">MGVQDIVQQYEAKASGSDPKGSLSRRNKYKPRESDAEIIPPSSGSKYLHEETTVQEPVLEPPEPAPSAMPHRPARFVRHPFFQPHYQRIKTPNIPLRALSKSPDRPQVEKEAAVHRPVPAPTLFGRNAAPLYLPNLDKYLSSLPAPEFTKWKGKEKDVPMFPPMEQLAASKLTIDDLEHNSTIAPAWRDRNFWFSSAKDTILAILGSSALAPYYSVQGLIDTIQIFALLLSTIASTKGQNIQDAWRQVFLGTIPNFLALNFAETATGALVYLLVLMFITMALLCYMLYATKEASRLQIQEGFQPPTVPGGLGIMFVTFVLMVLYLPLSAMALHVVIWSSDLWVVPNPYINATSLPPVLEPLGPPEQYRDPLDFCWTTTMKRNEINFAPAVVVCALIVIATVRLAAYGSLERSIYLPQLTVYFPIHLAKVIRFSVPKVDKYTEIGKLRSKSELNREYLRILGRDRNPFSFLYRSFRRGWSGYVLVSITAKLTTLLLTALINPDTCLFRTLNRKRILVARQIILTIAMGLFFILQCATGPFSNPVYNASEWTSRLNFVLTSLVSLGTVLDVPGKDVLDGVVIYIVYIMTYGLGIYFVIINFSFIQHLVKRIDIFSPRLDVSPSSPHTKRRIWQEAISTIFLTTPSCKIPKGQRMEYAESSRNDYAPYLLDFLGSPGERHAESVKIFREVGPLAYGRAVSLVYGPDYAWFHSLEETIQKEFVGPDCYWKNPSQSHVLGYSRFFGNAWWIPFPPSLVIRFDDGRVATLREIAQMEEYVRQNNSPDVSRRREIRLTLRALDGKIVTWPYDHVIQAGSWSPWCCRGRGYKATSTISFERCVLRVIPSGHLIWEGLQLGSGFDVRLIYSKDVEVGGDVIGLNDDWDLTVPLARFLRMNQRLIPERLSHVEGIMQSYRKHYLEEARAKSNVLTYRFFTNVYDMPRDPTRLAESSITHEKDIRVRQLMLGREKALQTTYGRLSAVAKTEAATWWYIFWDDFWRRNHETISTLQTYATDFNPHYPTSIAYRPSPRPVLEQFLTQRGLFKVKPGWTTIFYHGFLNMIYVRLNDIVFHGTSEAILIHLGEGQSEWDMDDLDLQTLGQPSTLGTGGGTDHDDTDIRARPIFRWEGLMTSPIRECIRGTRWFIGKIGVWFGLTPLWRPSFTVTGFSLDVKLDNEGRYVPIGEEGRRGRAVIPSS</sequence>
<reference evidence="1" key="2">
    <citation type="journal article" date="2020" name="Nat. Commun.">
        <title>Large-scale genome sequencing of mycorrhizal fungi provides insights into the early evolution of symbiotic traits.</title>
        <authorList>
            <person name="Miyauchi S."/>
            <person name="Kiss E."/>
            <person name="Kuo A."/>
            <person name="Drula E."/>
            <person name="Kohler A."/>
            <person name="Sanchez-Garcia M."/>
            <person name="Morin E."/>
            <person name="Andreopoulos B."/>
            <person name="Barry K.W."/>
            <person name="Bonito G."/>
            <person name="Buee M."/>
            <person name="Carver A."/>
            <person name="Chen C."/>
            <person name="Cichocki N."/>
            <person name="Clum A."/>
            <person name="Culley D."/>
            <person name="Crous P.W."/>
            <person name="Fauchery L."/>
            <person name="Girlanda M."/>
            <person name="Hayes R.D."/>
            <person name="Keri Z."/>
            <person name="LaButti K."/>
            <person name="Lipzen A."/>
            <person name="Lombard V."/>
            <person name="Magnuson J."/>
            <person name="Maillard F."/>
            <person name="Murat C."/>
            <person name="Nolan M."/>
            <person name="Ohm R.A."/>
            <person name="Pangilinan J."/>
            <person name="Pereira M.F."/>
            <person name="Perotto S."/>
            <person name="Peter M."/>
            <person name="Pfister S."/>
            <person name="Riley R."/>
            <person name="Sitrit Y."/>
            <person name="Stielow J.B."/>
            <person name="Szollosi G."/>
            <person name="Zifcakova L."/>
            <person name="Stursova M."/>
            <person name="Spatafora J.W."/>
            <person name="Tedersoo L."/>
            <person name="Vaario L.M."/>
            <person name="Yamada A."/>
            <person name="Yan M."/>
            <person name="Wang P."/>
            <person name="Xu J."/>
            <person name="Bruns T."/>
            <person name="Baldrian P."/>
            <person name="Vilgalys R."/>
            <person name="Dunand C."/>
            <person name="Henrissat B."/>
            <person name="Grigoriev I.V."/>
            <person name="Hibbett D."/>
            <person name="Nagy L.G."/>
            <person name="Martin F.M."/>
        </authorList>
    </citation>
    <scope>NUCLEOTIDE SEQUENCE</scope>
    <source>
        <strain evidence="1">P2</strain>
    </source>
</reference>
<organism evidence="1 2">
    <name type="scientific">Thelephora ganbajun</name>
    <name type="common">Ganba fungus</name>
    <dbReference type="NCBI Taxonomy" id="370292"/>
    <lineage>
        <taxon>Eukaryota</taxon>
        <taxon>Fungi</taxon>
        <taxon>Dikarya</taxon>
        <taxon>Basidiomycota</taxon>
        <taxon>Agaricomycotina</taxon>
        <taxon>Agaricomycetes</taxon>
        <taxon>Thelephorales</taxon>
        <taxon>Thelephoraceae</taxon>
        <taxon>Thelephora</taxon>
    </lineage>
</organism>
<dbReference type="Proteomes" id="UP000886501">
    <property type="component" value="Unassembled WGS sequence"/>
</dbReference>
<evidence type="ECO:0000313" key="1">
    <source>
        <dbReference type="EMBL" id="KAF9651888.1"/>
    </source>
</evidence>
<name>A0ACB6ZR12_THEGA</name>
<gene>
    <name evidence="1" type="ORF">BDM02DRAFT_3154042</name>
</gene>
<accession>A0ACB6ZR12</accession>
<protein>
    <submittedName>
        <fullName evidence="1">Uncharacterized protein</fullName>
    </submittedName>
</protein>